<reference evidence="1 2" key="1">
    <citation type="journal article" date="2021" name="J. Hered.">
        <title>A chromosome-level genome assembly of the parasitoid wasp, Cotesia glomerata (Hymenoptera: Braconidae).</title>
        <authorList>
            <person name="Pinto B.J."/>
            <person name="Weis J.J."/>
            <person name="Gamble T."/>
            <person name="Ode P.J."/>
            <person name="Paul R."/>
            <person name="Zaspel J.M."/>
        </authorList>
    </citation>
    <scope>NUCLEOTIDE SEQUENCE [LARGE SCALE GENOMIC DNA]</scope>
    <source>
        <strain evidence="1">CgM1</strain>
    </source>
</reference>
<dbReference type="AlphaFoldDB" id="A0AAV7J6R1"/>
<comment type="caution">
    <text evidence="1">The sequence shown here is derived from an EMBL/GenBank/DDBJ whole genome shotgun (WGS) entry which is preliminary data.</text>
</comment>
<keyword evidence="2" id="KW-1185">Reference proteome</keyword>
<accession>A0AAV7J6R1</accession>
<dbReference type="Proteomes" id="UP000826195">
    <property type="component" value="Unassembled WGS sequence"/>
</dbReference>
<name>A0AAV7J6R1_COTGL</name>
<evidence type="ECO:0000313" key="1">
    <source>
        <dbReference type="EMBL" id="KAH0567707.1"/>
    </source>
</evidence>
<evidence type="ECO:0000313" key="2">
    <source>
        <dbReference type="Proteomes" id="UP000826195"/>
    </source>
</evidence>
<proteinExistence type="predicted"/>
<gene>
    <name evidence="1" type="ORF">KQX54_012026</name>
</gene>
<organism evidence="1 2">
    <name type="scientific">Cotesia glomerata</name>
    <name type="common">Lepidopteran parasitic wasp</name>
    <name type="synonym">Apanteles glomeratus</name>
    <dbReference type="NCBI Taxonomy" id="32391"/>
    <lineage>
        <taxon>Eukaryota</taxon>
        <taxon>Metazoa</taxon>
        <taxon>Ecdysozoa</taxon>
        <taxon>Arthropoda</taxon>
        <taxon>Hexapoda</taxon>
        <taxon>Insecta</taxon>
        <taxon>Pterygota</taxon>
        <taxon>Neoptera</taxon>
        <taxon>Endopterygota</taxon>
        <taxon>Hymenoptera</taxon>
        <taxon>Apocrita</taxon>
        <taxon>Ichneumonoidea</taxon>
        <taxon>Braconidae</taxon>
        <taxon>Microgastrinae</taxon>
        <taxon>Cotesia</taxon>
    </lineage>
</organism>
<sequence>MEIYHELQKVHSLDVQMLLDELGYAIRQESVGQKIRRAGQRADMRREGESGLSTQLTAVPLVGRSVGRIQPSRAPSIMAPFSSSLYPVWLALS</sequence>
<dbReference type="EMBL" id="JAHXZJ010000001">
    <property type="protein sequence ID" value="KAH0567707.1"/>
    <property type="molecule type" value="Genomic_DNA"/>
</dbReference>
<protein>
    <submittedName>
        <fullName evidence="1">Uncharacterized protein</fullName>
    </submittedName>
</protein>